<evidence type="ECO:0008006" key="3">
    <source>
        <dbReference type="Google" id="ProtNLM"/>
    </source>
</evidence>
<protein>
    <recommendedName>
        <fullName evidence="3">Dessication-associated protein</fullName>
    </recommendedName>
</protein>
<sequence>MASSEMNDDTAAAMLQGLGRRRMMRRAAAGVAGAAVASVAGVGGMTLNPTPAAAQSFTPTATDLAILNFALNLEYLEAEYYLRAVTGSGLAAAMTTGTGTAGTVNGPTGSAALVPFQNTAVAYWAQRIANDELAHVTFLRAALGANAVAEPTIDLVNSFNTLAGAAGLGSSFNPFASETDFLVGAFIFEDVGVTAYAGAAALLSNFLVTYATQICAVEAYHAGMIRTRLSEIGGQQVTNQIASLRSSLSNVLDFGTNARGNPFNFVNDDDNGLAQTRTAAQVLAVVYGGGSNSGLFFPNGVNGTVTSA</sequence>
<dbReference type="PANTHER" id="PTHR31694">
    <property type="entry name" value="DESICCATION-LIKE PROTEIN"/>
    <property type="match status" value="1"/>
</dbReference>
<dbReference type="EMBL" id="BANB01000384">
    <property type="protein sequence ID" value="GAN77582.1"/>
    <property type="molecule type" value="Genomic_DNA"/>
</dbReference>
<dbReference type="PROSITE" id="PS51318">
    <property type="entry name" value="TAT"/>
    <property type="match status" value="1"/>
</dbReference>
<accession>A0A0D6P7B4</accession>
<gene>
    <name evidence="1" type="ORF">Asru_0384_04</name>
</gene>
<dbReference type="Proteomes" id="UP000032680">
    <property type="component" value="Unassembled WGS sequence"/>
</dbReference>
<dbReference type="AlphaFoldDB" id="A0A0D6P7B4"/>
<name>A0A0D6P7B4_9PROT</name>
<reference evidence="1 2" key="1">
    <citation type="submission" date="2012-11" db="EMBL/GenBank/DDBJ databases">
        <title>Whole genome sequence of Acidisphaera rubrifaciens HS-AP3.</title>
        <authorList>
            <person name="Azuma Y."/>
            <person name="Higashiura N."/>
            <person name="Hirakawa H."/>
            <person name="Matsushita K."/>
        </authorList>
    </citation>
    <scope>NUCLEOTIDE SEQUENCE [LARGE SCALE GENOMIC DNA]</scope>
    <source>
        <strain evidence="1 2">HS-AP3</strain>
    </source>
</reference>
<dbReference type="RefSeq" id="WP_084623542.1">
    <property type="nucleotide sequence ID" value="NZ_BANB01000384.1"/>
</dbReference>
<dbReference type="PANTHER" id="PTHR31694:SF26">
    <property type="entry name" value="OS05G0151100 PROTEIN"/>
    <property type="match status" value="1"/>
</dbReference>
<evidence type="ECO:0000313" key="2">
    <source>
        <dbReference type="Proteomes" id="UP000032680"/>
    </source>
</evidence>
<evidence type="ECO:0000313" key="1">
    <source>
        <dbReference type="EMBL" id="GAN77582.1"/>
    </source>
</evidence>
<proteinExistence type="predicted"/>
<comment type="caution">
    <text evidence="1">The sequence shown here is derived from an EMBL/GenBank/DDBJ whole genome shotgun (WGS) entry which is preliminary data.</text>
</comment>
<organism evidence="1 2">
    <name type="scientific">Acidisphaera rubrifaciens HS-AP3</name>
    <dbReference type="NCBI Taxonomy" id="1231350"/>
    <lineage>
        <taxon>Bacteria</taxon>
        <taxon>Pseudomonadati</taxon>
        <taxon>Pseudomonadota</taxon>
        <taxon>Alphaproteobacteria</taxon>
        <taxon>Acetobacterales</taxon>
        <taxon>Acetobacteraceae</taxon>
        <taxon>Acidisphaera</taxon>
    </lineage>
</organism>
<keyword evidence="2" id="KW-1185">Reference proteome</keyword>
<dbReference type="InterPro" id="IPR052965">
    <property type="entry name" value="Pigment-catalase-like"/>
</dbReference>
<dbReference type="InterPro" id="IPR006311">
    <property type="entry name" value="TAT_signal"/>
</dbReference>
<dbReference type="Pfam" id="PF13668">
    <property type="entry name" value="Ferritin_2"/>
    <property type="match status" value="1"/>
</dbReference>